<sequence length="100" mass="11934">MLINLVSGWQKEEEEDFARLSLQECWSLFFGRLFLAYLLDICLGGLPYESLHRFRIEISSHIKREYNEEEGQEQYLIVLKCIFVFFESVVCDMMMYSTLT</sequence>
<evidence type="ECO:0000313" key="1">
    <source>
        <dbReference type="EMBL" id="KAF8668640.1"/>
    </source>
</evidence>
<keyword evidence="2" id="KW-1185">Reference proteome</keyword>
<organism evidence="1 2">
    <name type="scientific">Digitaria exilis</name>
    <dbReference type="NCBI Taxonomy" id="1010633"/>
    <lineage>
        <taxon>Eukaryota</taxon>
        <taxon>Viridiplantae</taxon>
        <taxon>Streptophyta</taxon>
        <taxon>Embryophyta</taxon>
        <taxon>Tracheophyta</taxon>
        <taxon>Spermatophyta</taxon>
        <taxon>Magnoliopsida</taxon>
        <taxon>Liliopsida</taxon>
        <taxon>Poales</taxon>
        <taxon>Poaceae</taxon>
        <taxon>PACMAD clade</taxon>
        <taxon>Panicoideae</taxon>
        <taxon>Panicodae</taxon>
        <taxon>Paniceae</taxon>
        <taxon>Anthephorinae</taxon>
        <taxon>Digitaria</taxon>
    </lineage>
</organism>
<dbReference type="AlphaFoldDB" id="A0A835AP82"/>
<evidence type="ECO:0000313" key="2">
    <source>
        <dbReference type="Proteomes" id="UP000636709"/>
    </source>
</evidence>
<comment type="caution">
    <text evidence="1">The sequence shown here is derived from an EMBL/GenBank/DDBJ whole genome shotgun (WGS) entry which is preliminary data.</text>
</comment>
<gene>
    <name evidence="1" type="ORF">HU200_051816</name>
</gene>
<name>A0A835AP82_9POAL</name>
<accession>A0A835AP82</accession>
<reference evidence="1" key="1">
    <citation type="submission" date="2020-07" db="EMBL/GenBank/DDBJ databases">
        <title>Genome sequence and genetic diversity analysis of an under-domesticated orphan crop, white fonio (Digitaria exilis).</title>
        <authorList>
            <person name="Bennetzen J.L."/>
            <person name="Chen S."/>
            <person name="Ma X."/>
            <person name="Wang X."/>
            <person name="Yssel A.E.J."/>
            <person name="Chaluvadi S.R."/>
            <person name="Johnson M."/>
            <person name="Gangashetty P."/>
            <person name="Hamidou F."/>
            <person name="Sanogo M.D."/>
            <person name="Zwaenepoel A."/>
            <person name="Wallace J."/>
            <person name="Van De Peer Y."/>
            <person name="Van Deynze A."/>
        </authorList>
    </citation>
    <scope>NUCLEOTIDE SEQUENCE</scope>
    <source>
        <tissue evidence="1">Leaves</tissue>
    </source>
</reference>
<protein>
    <submittedName>
        <fullName evidence="1">Uncharacterized protein</fullName>
    </submittedName>
</protein>
<proteinExistence type="predicted"/>
<dbReference type="Proteomes" id="UP000636709">
    <property type="component" value="Unassembled WGS sequence"/>
</dbReference>
<dbReference type="EMBL" id="JACEFO010002273">
    <property type="protein sequence ID" value="KAF8668640.1"/>
    <property type="molecule type" value="Genomic_DNA"/>
</dbReference>